<dbReference type="AlphaFoldDB" id="A0A502F4H2"/>
<organism evidence="2 3">
    <name type="scientific">Flavobacterium pectinovorum</name>
    <dbReference type="NCBI Taxonomy" id="29533"/>
    <lineage>
        <taxon>Bacteria</taxon>
        <taxon>Pseudomonadati</taxon>
        <taxon>Bacteroidota</taxon>
        <taxon>Flavobacteriia</taxon>
        <taxon>Flavobacteriales</taxon>
        <taxon>Flavobacteriaceae</taxon>
        <taxon>Flavobacterium</taxon>
    </lineage>
</organism>
<feature type="transmembrane region" description="Helical" evidence="1">
    <location>
        <begin position="31"/>
        <end position="49"/>
    </location>
</feature>
<dbReference type="RefSeq" id="WP_140504865.1">
    <property type="nucleotide sequence ID" value="NZ_RCZH01000003.1"/>
</dbReference>
<accession>A0A502F4H2</accession>
<protein>
    <submittedName>
        <fullName evidence="2">Uncharacterized protein</fullName>
    </submittedName>
</protein>
<evidence type="ECO:0000256" key="1">
    <source>
        <dbReference type="SAM" id="Phobius"/>
    </source>
</evidence>
<comment type="caution">
    <text evidence="2">The sequence shown here is derived from an EMBL/GenBank/DDBJ whole genome shotgun (WGS) entry which is preliminary data.</text>
</comment>
<dbReference type="OrthoDB" id="1354781at2"/>
<proteinExistence type="predicted"/>
<feature type="transmembrane region" description="Helical" evidence="1">
    <location>
        <begin position="117"/>
        <end position="134"/>
    </location>
</feature>
<keyword evidence="1" id="KW-1133">Transmembrane helix</keyword>
<dbReference type="Proteomes" id="UP000319700">
    <property type="component" value="Unassembled WGS sequence"/>
</dbReference>
<sequence length="135" mass="15691">MSKSTKIQIYFYSILVISIIWLFIFPKPIKNFAPIIFGVPTFPVFMFNFRDKLEDFSRALKKTLPDLFQKYVFDYGISADIGEIVDIGLLSKNEDFENLKDVKLYEMYILCKQSIRLAFLSFCIIALLGVATVYL</sequence>
<name>A0A502F4H2_9FLAO</name>
<feature type="transmembrane region" description="Helical" evidence="1">
    <location>
        <begin position="7"/>
        <end position="25"/>
    </location>
</feature>
<evidence type="ECO:0000313" key="2">
    <source>
        <dbReference type="EMBL" id="TPG44134.1"/>
    </source>
</evidence>
<gene>
    <name evidence="2" type="ORF">EAH81_06195</name>
</gene>
<dbReference type="EMBL" id="RCZH01000003">
    <property type="protein sequence ID" value="TPG44134.1"/>
    <property type="molecule type" value="Genomic_DNA"/>
</dbReference>
<evidence type="ECO:0000313" key="3">
    <source>
        <dbReference type="Proteomes" id="UP000319700"/>
    </source>
</evidence>
<reference evidence="2 3" key="1">
    <citation type="journal article" date="2019" name="Environ. Microbiol.">
        <title>Species interactions and distinct microbial communities in high Arctic permafrost affected cryosols are associated with the CH4 and CO2 gas fluxes.</title>
        <authorList>
            <person name="Altshuler I."/>
            <person name="Hamel J."/>
            <person name="Turney S."/>
            <person name="Magnuson E."/>
            <person name="Levesque R."/>
            <person name="Greer C."/>
            <person name="Whyte L.G."/>
        </authorList>
    </citation>
    <scope>NUCLEOTIDE SEQUENCE [LARGE SCALE GENOMIC DNA]</scope>
    <source>
        <strain evidence="2 3">42</strain>
    </source>
</reference>
<keyword evidence="1" id="KW-0472">Membrane</keyword>
<keyword evidence="3" id="KW-1185">Reference proteome</keyword>
<keyword evidence="1" id="KW-0812">Transmembrane</keyword>